<dbReference type="AlphaFoldDB" id="A0A1H3ER45"/>
<dbReference type="InterPro" id="IPR017853">
    <property type="entry name" value="GH"/>
</dbReference>
<dbReference type="RefSeq" id="WP_091290116.1">
    <property type="nucleotide sequence ID" value="NZ_FNON01000003.1"/>
</dbReference>
<dbReference type="OrthoDB" id="3698205at2"/>
<dbReference type="GO" id="GO:0009253">
    <property type="term" value="P:peptidoglycan catabolic process"/>
    <property type="evidence" value="ECO:0007669"/>
    <property type="project" value="InterPro"/>
</dbReference>
<sequence length="205" mass="22655">MTEPEAELGITLSHRETVDDWAAVRTGDFRFASVTLTENTNWSALAAERLLAGAQQAGIHTGARHYARPGAVYDQAEFFVRTASKLGAFAPGSLAPALEVEAASVDDKFIKAWIKAVRHAARIKRVLIYADYDCWVSQRLNPDRWADSEVILWLVRHNGIPGRPGWFHSRLGLHQHGFSPKVPGVRGQVAQDAVVYPFTLGDLLL</sequence>
<dbReference type="InterPro" id="IPR002053">
    <property type="entry name" value="Glyco_hydro_25"/>
</dbReference>
<protein>
    <submittedName>
        <fullName evidence="2">Glycosyl hydrolases family 25</fullName>
    </submittedName>
</protein>
<reference evidence="2 3" key="1">
    <citation type="submission" date="2016-10" db="EMBL/GenBank/DDBJ databases">
        <authorList>
            <person name="de Groot N.N."/>
        </authorList>
    </citation>
    <scope>NUCLEOTIDE SEQUENCE [LARGE SCALE GENOMIC DNA]</scope>
    <source>
        <strain evidence="2 3">CPCC 202699</strain>
    </source>
</reference>
<dbReference type="EMBL" id="FNON01000003">
    <property type="protein sequence ID" value="SDX81027.1"/>
    <property type="molecule type" value="Genomic_DNA"/>
</dbReference>
<comment type="similarity">
    <text evidence="1">Belongs to the glycosyl hydrolase 25 family.</text>
</comment>
<dbReference type="STRING" id="589385.SAMN05421504_103935"/>
<evidence type="ECO:0000313" key="2">
    <source>
        <dbReference type="EMBL" id="SDX81027.1"/>
    </source>
</evidence>
<keyword evidence="3" id="KW-1185">Reference proteome</keyword>
<dbReference type="Pfam" id="PF01183">
    <property type="entry name" value="Glyco_hydro_25"/>
    <property type="match status" value="1"/>
</dbReference>
<gene>
    <name evidence="2" type="ORF">SAMN05421504_103935</name>
</gene>
<evidence type="ECO:0000256" key="1">
    <source>
        <dbReference type="ARBA" id="ARBA00010646"/>
    </source>
</evidence>
<dbReference type="GO" id="GO:0016998">
    <property type="term" value="P:cell wall macromolecule catabolic process"/>
    <property type="evidence" value="ECO:0007669"/>
    <property type="project" value="InterPro"/>
</dbReference>
<proteinExistence type="inferred from homology"/>
<accession>A0A1H3ER45</accession>
<keyword evidence="2" id="KW-0378">Hydrolase</keyword>
<dbReference type="SUPFAM" id="SSF51445">
    <property type="entry name" value="(Trans)glycosidases"/>
    <property type="match status" value="1"/>
</dbReference>
<name>A0A1H3ER45_9PSEU</name>
<dbReference type="Proteomes" id="UP000199515">
    <property type="component" value="Unassembled WGS sequence"/>
</dbReference>
<organism evidence="2 3">
    <name type="scientific">Amycolatopsis xylanica</name>
    <dbReference type="NCBI Taxonomy" id="589385"/>
    <lineage>
        <taxon>Bacteria</taxon>
        <taxon>Bacillati</taxon>
        <taxon>Actinomycetota</taxon>
        <taxon>Actinomycetes</taxon>
        <taxon>Pseudonocardiales</taxon>
        <taxon>Pseudonocardiaceae</taxon>
        <taxon>Amycolatopsis</taxon>
    </lineage>
</organism>
<dbReference type="PROSITE" id="PS51904">
    <property type="entry name" value="GLYCOSYL_HYDROL_F25_2"/>
    <property type="match status" value="1"/>
</dbReference>
<dbReference type="Gene3D" id="3.20.20.80">
    <property type="entry name" value="Glycosidases"/>
    <property type="match status" value="1"/>
</dbReference>
<dbReference type="GO" id="GO:0003796">
    <property type="term" value="F:lysozyme activity"/>
    <property type="evidence" value="ECO:0007669"/>
    <property type="project" value="InterPro"/>
</dbReference>
<evidence type="ECO:0000313" key="3">
    <source>
        <dbReference type="Proteomes" id="UP000199515"/>
    </source>
</evidence>